<evidence type="ECO:0000259" key="12">
    <source>
        <dbReference type="Pfam" id="PF14845"/>
    </source>
</evidence>
<dbReference type="EMBL" id="LAFY01005772">
    <property type="protein sequence ID" value="KJX92859.1"/>
    <property type="molecule type" value="Genomic_DNA"/>
</dbReference>
<name>A0A0F4G6B1_9PEZI</name>
<evidence type="ECO:0000256" key="6">
    <source>
        <dbReference type="ARBA" id="ARBA00022801"/>
    </source>
</evidence>
<dbReference type="InterPro" id="IPR025705">
    <property type="entry name" value="Beta_hexosaminidase_sua/sub"/>
</dbReference>
<comment type="similarity">
    <text evidence="3">Belongs to the glycosyl hydrolase 43 family.</text>
</comment>
<keyword evidence="14" id="KW-1185">Reference proteome</keyword>
<dbReference type="PRINTS" id="PR00738">
    <property type="entry name" value="GLHYDRLASE20"/>
</dbReference>
<evidence type="ECO:0000256" key="3">
    <source>
        <dbReference type="ARBA" id="ARBA00009865"/>
    </source>
</evidence>
<dbReference type="SUPFAM" id="SSF75005">
    <property type="entry name" value="Arabinanase/levansucrase/invertase"/>
    <property type="match status" value="1"/>
</dbReference>
<evidence type="ECO:0000256" key="7">
    <source>
        <dbReference type="ARBA" id="ARBA00023180"/>
    </source>
</evidence>
<dbReference type="STRING" id="1047168.A0A0F4G6B1"/>
<evidence type="ECO:0000256" key="10">
    <source>
        <dbReference type="SAM" id="SignalP"/>
    </source>
</evidence>
<keyword evidence="5 10" id="KW-0732">Signal</keyword>
<keyword evidence="7" id="KW-0325">Glycoprotein</keyword>
<dbReference type="Gene3D" id="3.30.379.10">
    <property type="entry name" value="Chitobiase/beta-hexosaminidase domain 2-like"/>
    <property type="match status" value="1"/>
</dbReference>
<comment type="similarity">
    <text evidence="2">Belongs to the glycosyl hydrolase 20 family.</text>
</comment>
<dbReference type="SUPFAM" id="SSF55545">
    <property type="entry name" value="beta-N-acetylhexosaminidase-like domain"/>
    <property type="match status" value="1"/>
</dbReference>
<dbReference type="OrthoDB" id="428480at2759"/>
<evidence type="ECO:0000259" key="11">
    <source>
        <dbReference type="Pfam" id="PF00728"/>
    </source>
</evidence>
<evidence type="ECO:0000313" key="14">
    <source>
        <dbReference type="Proteomes" id="UP000033647"/>
    </source>
</evidence>
<protein>
    <recommendedName>
        <fullName evidence="4">beta-N-acetylhexosaminidase</fullName>
        <ecNumber evidence="4">3.2.1.52</ecNumber>
    </recommendedName>
</protein>
<dbReference type="Pfam" id="PF00728">
    <property type="entry name" value="Glyco_hydro_20"/>
    <property type="match status" value="1"/>
</dbReference>
<feature type="active site" description="Proton donor" evidence="9">
    <location>
        <position position="700"/>
    </location>
</feature>
<dbReference type="FunFam" id="3.20.20.80:FF:000063">
    <property type="entry name" value="Beta-hexosaminidase"/>
    <property type="match status" value="1"/>
</dbReference>
<dbReference type="InterPro" id="IPR029018">
    <property type="entry name" value="Hex-like_dom2"/>
</dbReference>
<dbReference type="Gene3D" id="3.20.20.80">
    <property type="entry name" value="Glycosidases"/>
    <property type="match status" value="1"/>
</dbReference>
<dbReference type="GO" id="GO:0005975">
    <property type="term" value="P:carbohydrate metabolic process"/>
    <property type="evidence" value="ECO:0007669"/>
    <property type="project" value="InterPro"/>
</dbReference>
<evidence type="ECO:0000256" key="9">
    <source>
        <dbReference type="PIRSR" id="PIRSR625705-1"/>
    </source>
</evidence>
<dbReference type="InterPro" id="IPR023296">
    <property type="entry name" value="Glyco_hydro_beta-prop_sf"/>
</dbReference>
<dbReference type="EC" id="3.2.1.52" evidence="4"/>
<dbReference type="InterPro" id="IPR006710">
    <property type="entry name" value="Glyco_hydro_43"/>
</dbReference>
<dbReference type="Pfam" id="PF14845">
    <property type="entry name" value="Glycohydro_20b2"/>
    <property type="match status" value="1"/>
</dbReference>
<feature type="signal peptide" evidence="10">
    <location>
        <begin position="1"/>
        <end position="17"/>
    </location>
</feature>
<dbReference type="GO" id="GO:0030203">
    <property type="term" value="P:glycosaminoglycan metabolic process"/>
    <property type="evidence" value="ECO:0007669"/>
    <property type="project" value="TreeGrafter"/>
</dbReference>
<gene>
    <name evidence="13" type="ORF">TI39_contig5817g00011</name>
</gene>
<dbReference type="Gene3D" id="2.115.10.20">
    <property type="entry name" value="Glycosyl hydrolase domain, family 43"/>
    <property type="match status" value="1"/>
</dbReference>
<evidence type="ECO:0000256" key="5">
    <source>
        <dbReference type="ARBA" id="ARBA00022729"/>
    </source>
</evidence>
<proteinExistence type="inferred from homology"/>
<keyword evidence="8" id="KW-0326">Glycosidase</keyword>
<keyword evidence="6" id="KW-0378">Hydrolase</keyword>
<sequence length="929" mass="104662">MARLLSLLLGLASLSLAQTNSSNTYTNPIVPGTAADPWMIRHNGLYYMMFTNTENLTIWRSPSLTDWTNAEEKAAFVPPPGMNYSTDLWAPELHNIDNKWWIIFTADPNMDNPPPEIEMLCDWNCPAVNHRMYVLEGSTDDPWTSNYTMKSQLNTFDQFAIDGTYFQHSTGLYHVYSCWQSAYISWPANLCITKMSDPFTVASNVTERQTISVPSNPWERTPYGRMDNIRLSSNEGPQQLTNKETGQEFIVYSAARSDNRNYCLGLLELVGDDPMNVQDWRKNNDGCVFYQNPQNKAYGVGHASFTTSPDESENWIVYHGMENPVNGWAARTVRAQKFTWNTDGTPRFPRPGYGPYDVPSGQNASMAMLACAVWPLPSNYTHGNEVLWIQQGQINFSFNGQGNNPSGDYNRTSSSHIVANAIERTKDNLFAKNFVPWRFRPRLSNFEPTLGSDSTYITTVSLVQTEADPSNVGKPESDVDESYSLSMEANGKVTVTAKTSIGLLYGLTTFSQLFYKHSTNGQVYTQLAPVTITDSPKFKWRGLNVDTSRSYKTLEDLYRMIDALSFNKMNRLHWHITDSQSWPLEIPSLPEVADKGVYVNFQRYTPQDVQNVQQYGALHGVEVAIEIDNPGHTASIALSHPELIAAFNVQPKWTTYCAQPPCGTLKLNSTGVYDFLQKLFDDLLPRVKPYSSYFHLGGDEVNKNSYNLDDTVGSNESAVLQPLMQKYMDRNMKQVESYGLVPLVWEEMLLEWNLTLPKDTIVQTWQSDAAVAQTVAKGYRALAGNYNYWYLDCGRGQFLDFYPSNAAGFFPFSDYCAPLHNWRAMYAYDPLTGVPENSTHLVLGGEVHIWSEQTDSANLDSMVWPRAAAAGEVLWSGAKDASGKNRSQVEASPRFAEMRERLVARGIRADTSFQPFCTQNGTQCAYPEA</sequence>
<feature type="domain" description="Beta-hexosaminidase eukaryotic type N-terminal" evidence="12">
    <location>
        <begin position="373"/>
        <end position="513"/>
    </location>
</feature>
<comment type="catalytic activity">
    <reaction evidence="1">
        <text>Hydrolysis of terminal non-reducing N-acetyl-D-hexosamine residues in N-acetyl-beta-D-hexosaminides.</text>
        <dbReference type="EC" id="3.2.1.52"/>
    </reaction>
</comment>
<dbReference type="PANTHER" id="PTHR22600:SF58">
    <property type="entry name" value="BETA-HEXOSAMINIDASE"/>
    <property type="match status" value="1"/>
</dbReference>
<dbReference type="InterPro" id="IPR015883">
    <property type="entry name" value="Glyco_hydro_20_cat"/>
</dbReference>
<comment type="caution">
    <text evidence="13">The sequence shown here is derived from an EMBL/GenBank/DDBJ whole genome shotgun (WGS) entry which is preliminary data.</text>
</comment>
<evidence type="ECO:0000256" key="1">
    <source>
        <dbReference type="ARBA" id="ARBA00001231"/>
    </source>
</evidence>
<dbReference type="AlphaFoldDB" id="A0A0F4G6B1"/>
<evidence type="ECO:0000256" key="4">
    <source>
        <dbReference type="ARBA" id="ARBA00012663"/>
    </source>
</evidence>
<dbReference type="CDD" id="cd06562">
    <property type="entry name" value="GH20_HexA_HexB-like"/>
    <property type="match status" value="1"/>
</dbReference>
<dbReference type="PANTHER" id="PTHR22600">
    <property type="entry name" value="BETA-HEXOSAMINIDASE"/>
    <property type="match status" value="1"/>
</dbReference>
<accession>A0A0F4G6B1</accession>
<dbReference type="Pfam" id="PF04616">
    <property type="entry name" value="Glyco_hydro_43"/>
    <property type="match status" value="1"/>
</dbReference>
<evidence type="ECO:0000313" key="13">
    <source>
        <dbReference type="EMBL" id="KJX92859.1"/>
    </source>
</evidence>
<dbReference type="Proteomes" id="UP000033647">
    <property type="component" value="Unassembled WGS sequence"/>
</dbReference>
<evidence type="ECO:0000256" key="8">
    <source>
        <dbReference type="ARBA" id="ARBA00023295"/>
    </source>
</evidence>
<reference evidence="13 14" key="1">
    <citation type="submission" date="2015-03" db="EMBL/GenBank/DDBJ databases">
        <title>RNA-seq based gene annotation and comparative genomics of four Zymoseptoria species reveal species-specific pathogenicity related genes and transposable element activity.</title>
        <authorList>
            <person name="Grandaubert J."/>
            <person name="Bhattacharyya A."/>
            <person name="Stukenbrock E.H."/>
        </authorList>
    </citation>
    <scope>NUCLEOTIDE SEQUENCE [LARGE SCALE GENOMIC DNA]</scope>
    <source>
        <strain evidence="13 14">Zb18110</strain>
    </source>
</reference>
<dbReference type="CDD" id="cd18820">
    <property type="entry name" value="GH43_LbAraf43-like"/>
    <property type="match status" value="1"/>
</dbReference>
<dbReference type="InterPro" id="IPR029019">
    <property type="entry name" value="HEX_eukaryotic_N"/>
</dbReference>
<dbReference type="InterPro" id="IPR017853">
    <property type="entry name" value="GH"/>
</dbReference>
<feature type="domain" description="Glycoside hydrolase family 20 catalytic" evidence="11">
    <location>
        <begin position="538"/>
        <end position="877"/>
    </location>
</feature>
<feature type="chain" id="PRO_5002468444" description="beta-N-acetylhexosaminidase" evidence="10">
    <location>
        <begin position="18"/>
        <end position="929"/>
    </location>
</feature>
<dbReference type="GO" id="GO:0016231">
    <property type="term" value="F:beta-N-acetylglucosaminidase activity"/>
    <property type="evidence" value="ECO:0007669"/>
    <property type="project" value="TreeGrafter"/>
</dbReference>
<organism evidence="13 14">
    <name type="scientific">Zymoseptoria brevis</name>
    <dbReference type="NCBI Taxonomy" id="1047168"/>
    <lineage>
        <taxon>Eukaryota</taxon>
        <taxon>Fungi</taxon>
        <taxon>Dikarya</taxon>
        <taxon>Ascomycota</taxon>
        <taxon>Pezizomycotina</taxon>
        <taxon>Dothideomycetes</taxon>
        <taxon>Dothideomycetidae</taxon>
        <taxon>Mycosphaerellales</taxon>
        <taxon>Mycosphaerellaceae</taxon>
        <taxon>Zymoseptoria</taxon>
    </lineage>
</organism>
<dbReference type="SUPFAM" id="SSF51445">
    <property type="entry name" value="(Trans)glycosidases"/>
    <property type="match status" value="1"/>
</dbReference>
<dbReference type="GO" id="GO:0016020">
    <property type="term" value="C:membrane"/>
    <property type="evidence" value="ECO:0007669"/>
    <property type="project" value="TreeGrafter"/>
</dbReference>
<evidence type="ECO:0000256" key="2">
    <source>
        <dbReference type="ARBA" id="ARBA00006285"/>
    </source>
</evidence>